<evidence type="ECO:0000313" key="10">
    <source>
        <dbReference type="Proteomes" id="UP001447188"/>
    </source>
</evidence>
<evidence type="ECO:0000259" key="8">
    <source>
        <dbReference type="PROSITE" id="PS51383"/>
    </source>
</evidence>
<comment type="similarity">
    <text evidence="7">Belongs to the NnrD/CARKD family.</text>
</comment>
<comment type="cofactor">
    <cofactor evidence="7">
        <name>Mg(2+)</name>
        <dbReference type="ChEBI" id="CHEBI:18420"/>
    </cofactor>
</comment>
<feature type="binding site" evidence="7">
    <location>
        <position position="41"/>
    </location>
    <ligand>
        <name>(6S)-NADPHX</name>
        <dbReference type="ChEBI" id="CHEBI:64076"/>
    </ligand>
</feature>
<feature type="binding site" evidence="7">
    <location>
        <position position="160"/>
    </location>
    <ligand>
        <name>(6S)-NADPHX</name>
        <dbReference type="ChEBI" id="CHEBI:64076"/>
    </ligand>
</feature>
<dbReference type="Proteomes" id="UP001447188">
    <property type="component" value="Unassembled WGS sequence"/>
</dbReference>
<feature type="domain" description="YjeF C-terminal" evidence="8">
    <location>
        <begin position="1"/>
        <end position="235"/>
    </location>
</feature>
<evidence type="ECO:0000256" key="1">
    <source>
        <dbReference type="ARBA" id="ARBA00022741"/>
    </source>
</evidence>
<name>A0ABR3GWJ4_9PEZI</name>
<dbReference type="PROSITE" id="PS51383">
    <property type="entry name" value="YJEF_C_3"/>
    <property type="match status" value="1"/>
</dbReference>
<keyword evidence="4 7" id="KW-0520">NAD</keyword>
<accession>A0ABR3GWJ4</accession>
<feature type="binding site" evidence="7">
    <location>
        <begin position="131"/>
        <end position="135"/>
    </location>
    <ligand>
        <name>ATP</name>
        <dbReference type="ChEBI" id="CHEBI:30616"/>
    </ligand>
</feature>
<keyword evidence="7" id="KW-0963">Cytoplasm</keyword>
<sequence>MVHPYMRQSHHRENGMETAEEISSKIVNMLDRLHAIVIGPGLGRDPLMLQTASKIIEAAKKKGMPFVIDADGLFLIQNQPSIVYNYTHAILTPNVAEFARLCKAMGIEQSDGGEACSRLAKAFGGVTIIQKGPKDYISNGKQTIVCDIKGGFKRSGGQGDTLTGCLATFLAWKKAYQDRLWAHDNSLSDSELITLSAFGAAAITRNCSRLAYEKKGRSMQALDLSAEVGNAFKNLFESEEPKL</sequence>
<dbReference type="CDD" id="cd01171">
    <property type="entry name" value="YXKO-related"/>
    <property type="match status" value="1"/>
</dbReference>
<comment type="catalytic activity">
    <reaction evidence="6 7">
        <text>(6S)-NADPHX + ATP = ADP + phosphate + NADPH + H(+)</text>
        <dbReference type="Rhea" id="RHEA:32231"/>
        <dbReference type="ChEBI" id="CHEBI:15378"/>
        <dbReference type="ChEBI" id="CHEBI:30616"/>
        <dbReference type="ChEBI" id="CHEBI:43474"/>
        <dbReference type="ChEBI" id="CHEBI:57783"/>
        <dbReference type="ChEBI" id="CHEBI:64076"/>
        <dbReference type="ChEBI" id="CHEBI:456216"/>
        <dbReference type="EC" id="4.2.1.93"/>
    </reaction>
</comment>
<protein>
    <recommendedName>
        <fullName evidence="7">ATP-dependent (S)-NAD(P)H-hydrate dehydratase</fullName>
        <ecNumber evidence="7">4.2.1.93</ecNumber>
    </recommendedName>
    <alternativeName>
        <fullName evidence="7">ATP-dependent NAD(P)HX dehydratase</fullName>
    </alternativeName>
</protein>
<comment type="function">
    <text evidence="7">Catalyzes the dehydration of the S-form of NAD(P)HX at the expense of ATP, which is converted to ADP. Together with NAD(P)HX epimerase, which catalyzes the epimerization of the S- and R-forms, the enzyme allows the repair of both epimers of NAD(P)HX, a damaged form of NAD(P)H that is a result of enzymatic or heat-dependent hydration.</text>
</comment>
<reference evidence="9 10" key="1">
    <citation type="submission" date="2024-02" db="EMBL/GenBank/DDBJ databases">
        <title>Discinaceae phylogenomics.</title>
        <authorList>
            <person name="Dirks A.C."/>
            <person name="James T.Y."/>
        </authorList>
    </citation>
    <scope>NUCLEOTIDE SEQUENCE [LARGE SCALE GENOMIC DNA]</scope>
    <source>
        <strain evidence="9 10">ACD0624</strain>
    </source>
</reference>
<evidence type="ECO:0000256" key="2">
    <source>
        <dbReference type="ARBA" id="ARBA00022840"/>
    </source>
</evidence>
<keyword evidence="1 7" id="KW-0547">Nucleotide-binding</keyword>
<dbReference type="SUPFAM" id="SSF53613">
    <property type="entry name" value="Ribokinase-like"/>
    <property type="match status" value="1"/>
</dbReference>
<comment type="caution">
    <text evidence="9">The sequence shown here is derived from an EMBL/GenBank/DDBJ whole genome shotgun (WGS) entry which is preliminary data.</text>
</comment>
<proteinExistence type="inferred from homology"/>
<evidence type="ECO:0000256" key="6">
    <source>
        <dbReference type="ARBA" id="ARBA00047472"/>
    </source>
</evidence>
<keyword evidence="7" id="KW-0597">Phosphoprotein</keyword>
<evidence type="ECO:0000256" key="4">
    <source>
        <dbReference type="ARBA" id="ARBA00023027"/>
    </source>
</evidence>
<dbReference type="PANTHER" id="PTHR12592">
    <property type="entry name" value="ATP-DEPENDENT (S)-NAD(P)H-HYDRATE DEHYDRATASE FAMILY MEMBER"/>
    <property type="match status" value="1"/>
</dbReference>
<dbReference type="InterPro" id="IPR000631">
    <property type="entry name" value="CARKD"/>
</dbReference>
<dbReference type="PANTHER" id="PTHR12592:SF0">
    <property type="entry name" value="ATP-DEPENDENT (S)-NAD(P)H-HYDRATE DEHYDRATASE"/>
    <property type="match status" value="1"/>
</dbReference>
<dbReference type="PROSITE" id="PS01049">
    <property type="entry name" value="YJEF_C_1"/>
    <property type="match status" value="1"/>
</dbReference>
<keyword evidence="2 7" id="KW-0067">ATP-binding</keyword>
<evidence type="ECO:0000313" key="9">
    <source>
        <dbReference type="EMBL" id="KAL0640289.1"/>
    </source>
</evidence>
<feature type="binding site" evidence="7">
    <location>
        <begin position="94"/>
        <end position="100"/>
    </location>
    <ligand>
        <name>(6S)-NADPHX</name>
        <dbReference type="ChEBI" id="CHEBI:64076"/>
    </ligand>
</feature>
<comment type="subcellular location">
    <subcellularLocation>
        <location evidence="7">Cytoplasm</location>
    </subcellularLocation>
</comment>
<keyword evidence="3" id="KW-0521">NADP</keyword>
<dbReference type="HAMAP" id="MF_01965">
    <property type="entry name" value="NADHX_dehydratase"/>
    <property type="match status" value="1"/>
</dbReference>
<dbReference type="InterPro" id="IPR029056">
    <property type="entry name" value="Ribokinase-like"/>
</dbReference>
<dbReference type="EC" id="4.2.1.93" evidence="7"/>
<feature type="binding site" evidence="7">
    <location>
        <begin position="150"/>
        <end position="159"/>
    </location>
    <ligand>
        <name>ATP</name>
        <dbReference type="ChEBI" id="CHEBI:30616"/>
    </ligand>
</feature>
<keyword evidence="10" id="KW-1185">Reference proteome</keyword>
<gene>
    <name evidence="9" type="ORF">Q9L58_000569</name>
</gene>
<dbReference type="EMBL" id="JBBBZM010000004">
    <property type="protein sequence ID" value="KAL0640289.1"/>
    <property type="molecule type" value="Genomic_DNA"/>
</dbReference>
<evidence type="ECO:0000256" key="3">
    <source>
        <dbReference type="ARBA" id="ARBA00022857"/>
    </source>
</evidence>
<evidence type="ECO:0000256" key="5">
    <source>
        <dbReference type="ARBA" id="ARBA00023239"/>
    </source>
</evidence>
<dbReference type="Pfam" id="PF01256">
    <property type="entry name" value="Carb_kinase"/>
    <property type="match status" value="1"/>
</dbReference>
<comment type="catalytic activity">
    <reaction evidence="7">
        <text>(6S)-NADHX + ATP = ADP + phosphate + NADH + H(+)</text>
        <dbReference type="Rhea" id="RHEA:19017"/>
        <dbReference type="ChEBI" id="CHEBI:15378"/>
        <dbReference type="ChEBI" id="CHEBI:30616"/>
        <dbReference type="ChEBI" id="CHEBI:43474"/>
        <dbReference type="ChEBI" id="CHEBI:57945"/>
        <dbReference type="ChEBI" id="CHEBI:64074"/>
        <dbReference type="ChEBI" id="CHEBI:456216"/>
        <dbReference type="EC" id="4.2.1.93"/>
    </reaction>
</comment>
<dbReference type="PROSITE" id="PS01050">
    <property type="entry name" value="YJEF_C_2"/>
    <property type="match status" value="1"/>
</dbReference>
<dbReference type="Gene3D" id="3.40.1190.20">
    <property type="match status" value="1"/>
</dbReference>
<organism evidence="9 10">
    <name type="scientific">Discina gigas</name>
    <dbReference type="NCBI Taxonomy" id="1032678"/>
    <lineage>
        <taxon>Eukaryota</taxon>
        <taxon>Fungi</taxon>
        <taxon>Dikarya</taxon>
        <taxon>Ascomycota</taxon>
        <taxon>Pezizomycotina</taxon>
        <taxon>Pezizomycetes</taxon>
        <taxon>Pezizales</taxon>
        <taxon>Discinaceae</taxon>
        <taxon>Discina</taxon>
    </lineage>
</organism>
<keyword evidence="5 7" id="KW-0456">Lyase</keyword>
<dbReference type="InterPro" id="IPR017953">
    <property type="entry name" value="Carbohydrate_kinase_pred_CS"/>
</dbReference>
<evidence type="ECO:0000256" key="7">
    <source>
        <dbReference type="HAMAP-Rule" id="MF_03157"/>
    </source>
</evidence>